<organism evidence="2 3">
    <name type="scientific">Pseudomonas fluorescens</name>
    <dbReference type="NCBI Taxonomy" id="294"/>
    <lineage>
        <taxon>Bacteria</taxon>
        <taxon>Pseudomonadati</taxon>
        <taxon>Pseudomonadota</taxon>
        <taxon>Gammaproteobacteria</taxon>
        <taxon>Pseudomonadales</taxon>
        <taxon>Pseudomonadaceae</taxon>
        <taxon>Pseudomonas</taxon>
    </lineage>
</organism>
<accession>A0A1T2YNS3</accession>
<evidence type="ECO:0000313" key="3">
    <source>
        <dbReference type="Proteomes" id="UP000190965"/>
    </source>
</evidence>
<feature type="transmembrane region" description="Helical" evidence="1">
    <location>
        <begin position="79"/>
        <end position="97"/>
    </location>
</feature>
<protein>
    <submittedName>
        <fullName evidence="2">Uncharacterized protein</fullName>
    </submittedName>
</protein>
<feature type="transmembrane region" description="Helical" evidence="1">
    <location>
        <begin position="27"/>
        <end position="48"/>
    </location>
</feature>
<feature type="transmembrane region" description="Helical" evidence="1">
    <location>
        <begin position="55"/>
        <end position="73"/>
    </location>
</feature>
<proteinExistence type="predicted"/>
<keyword evidence="1" id="KW-0812">Transmembrane</keyword>
<reference evidence="2 3" key="1">
    <citation type="submission" date="2016-12" db="EMBL/GenBank/DDBJ databases">
        <title>Draft genome sequences of seven strains of Pseudomonas fluorescens that produce 4-formylaminooxyvinylglycine.</title>
        <authorList>
            <person name="Okrent R.A."/>
            <person name="Manning V.A."/>
            <person name="Trippe K.M."/>
        </authorList>
    </citation>
    <scope>NUCLEOTIDE SEQUENCE [LARGE SCALE GENOMIC DNA]</scope>
    <source>
        <strain evidence="2 3">P5A</strain>
    </source>
</reference>
<dbReference type="OrthoDB" id="7027795at2"/>
<comment type="caution">
    <text evidence="2">The sequence shown here is derived from an EMBL/GenBank/DDBJ whole genome shotgun (WGS) entry which is preliminary data.</text>
</comment>
<dbReference type="AlphaFoldDB" id="A0A1T2YNS3"/>
<dbReference type="EMBL" id="MSDF01000018">
    <property type="protein sequence ID" value="OPA93950.1"/>
    <property type="molecule type" value="Genomic_DNA"/>
</dbReference>
<gene>
    <name evidence="2" type="ORF">BFW87_16485</name>
</gene>
<keyword evidence="1" id="KW-0472">Membrane</keyword>
<evidence type="ECO:0000313" key="2">
    <source>
        <dbReference type="EMBL" id="OPA93950.1"/>
    </source>
</evidence>
<evidence type="ECO:0000256" key="1">
    <source>
        <dbReference type="SAM" id="Phobius"/>
    </source>
</evidence>
<dbReference type="Proteomes" id="UP000190965">
    <property type="component" value="Unassembled WGS sequence"/>
</dbReference>
<sequence length="122" mass="13396">MSLVSISGNLSHSLSYYSRINYLPNEYAVAASLTLLLIICAGLTLVAAGLRAGPALLVGAAALNALLAADYLGNHRVTMFALFPLFQSLFCLLLLNTKNHRRFVGMLRVRRRRKMRAKALAY</sequence>
<keyword evidence="1" id="KW-1133">Transmembrane helix</keyword>
<name>A0A1T2YNS3_PSEFL</name>